<dbReference type="Gene3D" id="1.20.1280.50">
    <property type="match status" value="1"/>
</dbReference>
<dbReference type="AlphaFoldDB" id="A0AAV8CRV0"/>
<feature type="chain" id="PRO_5044023732" evidence="1">
    <location>
        <begin position="32"/>
        <end position="582"/>
    </location>
</feature>
<dbReference type="PANTHER" id="PTHR33165">
    <property type="entry name" value="F-BOX DOMAIN CONTAINING PROTEIN-LIKE-RELATED"/>
    <property type="match status" value="1"/>
</dbReference>
<feature type="domain" description="KIB1-4 beta-propeller" evidence="2">
    <location>
        <begin position="98"/>
        <end position="328"/>
    </location>
</feature>
<comment type="caution">
    <text evidence="3">The sequence shown here is derived from an EMBL/GenBank/DDBJ whole genome shotgun (WGS) entry which is preliminary data.</text>
</comment>
<reference evidence="3" key="1">
    <citation type="submission" date="2022-08" db="EMBL/GenBank/DDBJ databases">
        <authorList>
            <person name="Marques A."/>
        </authorList>
    </citation>
    <scope>NUCLEOTIDE SEQUENCE</scope>
    <source>
        <strain evidence="3">RhyPub2mFocal</strain>
        <tissue evidence="3">Leaves</tissue>
    </source>
</reference>
<dbReference type="PANTHER" id="PTHR33165:SF72">
    <property type="entry name" value="F-BOX DOMAIN-CONTAINING PROTEIN"/>
    <property type="match status" value="1"/>
</dbReference>
<dbReference type="EMBL" id="JAMFTS010000004">
    <property type="protein sequence ID" value="KAJ4758668.1"/>
    <property type="molecule type" value="Genomic_DNA"/>
</dbReference>
<feature type="signal peptide" evidence="1">
    <location>
        <begin position="1"/>
        <end position="31"/>
    </location>
</feature>
<keyword evidence="1" id="KW-0732">Signal</keyword>
<evidence type="ECO:0000313" key="3">
    <source>
        <dbReference type="EMBL" id="KAJ4758668.1"/>
    </source>
</evidence>
<dbReference type="InterPro" id="IPR005174">
    <property type="entry name" value="KIB1-4_b-propeller"/>
</dbReference>
<evidence type="ECO:0000313" key="4">
    <source>
        <dbReference type="Proteomes" id="UP001140206"/>
    </source>
</evidence>
<protein>
    <submittedName>
        <fullName evidence="3">F-box SKIP23-like protein (DUF295)</fullName>
    </submittedName>
</protein>
<dbReference type="InterPro" id="IPR036047">
    <property type="entry name" value="F-box-like_dom_sf"/>
</dbReference>
<proteinExistence type="predicted"/>
<name>A0AAV8CRV0_9POAL</name>
<accession>A0AAV8CRV0</accession>
<evidence type="ECO:0000259" key="2">
    <source>
        <dbReference type="Pfam" id="PF03478"/>
    </source>
</evidence>
<keyword evidence="4" id="KW-1185">Reference proteome</keyword>
<dbReference type="Pfam" id="PF03478">
    <property type="entry name" value="Beta-prop_KIB1-4"/>
    <property type="match status" value="1"/>
</dbReference>
<evidence type="ECO:0000256" key="1">
    <source>
        <dbReference type="SAM" id="SignalP"/>
    </source>
</evidence>
<gene>
    <name evidence="3" type="ORF">LUZ62_069043</name>
</gene>
<dbReference type="SUPFAM" id="SSF81383">
    <property type="entry name" value="F-box domain"/>
    <property type="match status" value="1"/>
</dbReference>
<organism evidence="3 4">
    <name type="scientific">Rhynchospora pubera</name>
    <dbReference type="NCBI Taxonomy" id="906938"/>
    <lineage>
        <taxon>Eukaryota</taxon>
        <taxon>Viridiplantae</taxon>
        <taxon>Streptophyta</taxon>
        <taxon>Embryophyta</taxon>
        <taxon>Tracheophyta</taxon>
        <taxon>Spermatophyta</taxon>
        <taxon>Magnoliopsida</taxon>
        <taxon>Liliopsida</taxon>
        <taxon>Poales</taxon>
        <taxon>Cyperaceae</taxon>
        <taxon>Cyperoideae</taxon>
        <taxon>Rhynchosporeae</taxon>
        <taxon>Rhynchospora</taxon>
    </lineage>
</organism>
<sequence>MVAVLWQRLPFATRLHIKILVLMCLLPDWSLLPNELIDQIANLLLAEDVTEYIRFRAVCQSWRHPTADPRNFSNRFRPHNWVLLMDLAGYIIGPRNEFLNISTGNILRVHVPELRDRDYIVSAVADGLLFLRHVETGCLFLLNPFTRAMVHLPKFVYQMPHDKCSSYLFITCAVVTSSLTVILCSSTRYIAIAKPGDQCWQFINQEKVFFSSLLFNGNLYGVSNNAITRFEAAAKQFVPMVPCDMQMLSSSFLLESDGQMLLVCVHYDNDLDYNSISSVKIFKVEPDNRRLLQVKSIGDRALFIGRFRCLAVSTKVFPSIQRNCIHFGTNNLLKANVYNIGNKSFDASNTRLVPAPNTRLVPQLVSYCSHETWQKCLSYGSLTTKQLITLPWDGRKEIVKYSVENEYFPSPAALPDLIIPTCAHAAQSFTWQGSCIHGFSSYSSLTARDIGRVGLKRWLTVHELFAVLLNPKCYVDLKVNDILYEPTEGVSLAPNSILVASQAEPSSFFSSLNFSENSAGRETLEISNKPLMERVIKKSEAWIMCDVTIISSIPESQQKEFFHLIHIMKSNQGHEIEEITRT</sequence>
<dbReference type="Proteomes" id="UP001140206">
    <property type="component" value="Chromosome 4"/>
</dbReference>